<evidence type="ECO:0000313" key="9">
    <source>
        <dbReference type="EMBL" id="KAH7577205.1"/>
    </source>
</evidence>
<dbReference type="EMBL" id="JAFEMO010000001">
    <property type="protein sequence ID" value="KAH7577205.1"/>
    <property type="molecule type" value="Genomic_DNA"/>
</dbReference>
<gene>
    <name evidence="9" type="ORF">JRO89_XS01G0220900</name>
</gene>
<evidence type="ECO:0000256" key="4">
    <source>
        <dbReference type="ARBA" id="ARBA00022989"/>
    </source>
</evidence>
<keyword evidence="5 8" id="KW-0472">Membrane</keyword>
<evidence type="ECO:0000313" key="10">
    <source>
        <dbReference type="Proteomes" id="UP000827721"/>
    </source>
</evidence>
<name>A0ABQ8IKI7_9ROSI</name>
<evidence type="ECO:0000256" key="6">
    <source>
        <dbReference type="ARBA" id="ARBA00023170"/>
    </source>
</evidence>
<proteinExistence type="predicted"/>
<comment type="caution">
    <text evidence="9">The sequence shown here is derived from an EMBL/GenBank/DDBJ whole genome shotgun (WGS) entry which is preliminary data.</text>
</comment>
<dbReference type="SUPFAM" id="SSF52058">
    <property type="entry name" value="L domain-like"/>
    <property type="match status" value="1"/>
</dbReference>
<keyword evidence="4 8" id="KW-1133">Transmembrane helix</keyword>
<dbReference type="PANTHER" id="PTHR48063:SF81">
    <property type="entry name" value="LEUCINE-RICH REPEAT-CONTAINING N-TERMINAL PLANT-TYPE DOMAIN-CONTAINING PROTEIN"/>
    <property type="match status" value="1"/>
</dbReference>
<feature type="transmembrane region" description="Helical" evidence="8">
    <location>
        <begin position="205"/>
        <end position="227"/>
    </location>
</feature>
<evidence type="ECO:0000256" key="5">
    <source>
        <dbReference type="ARBA" id="ARBA00023136"/>
    </source>
</evidence>
<dbReference type="Gene3D" id="3.80.10.10">
    <property type="entry name" value="Ribonuclease Inhibitor"/>
    <property type="match status" value="1"/>
</dbReference>
<sequence>MGNSFSGSIPESIGNLSSLEEFYLSENGMKGTIPVMPTTIKFSDQAIVFLNYNRFTGPLPVLSSNVSSFYLDNNLFSGPIPEDIGEQMPMLTDVGLSFNSLNGTIPLSMGKLNSLLTLVLSNNHFTGKIPDFWNNIPDVYVIDMSNNSLSANQFQTLTDPSIYEGNPALCGSPLPNSCNKEKETSHFPSSQKKDDEDEDFYAKPLFYSSIVLGFILGFWGVCGTLIVKNSWRVAYFRFVDDMKDRLLLVVSLRLARLRRLAKGEGNQGSLFLIRMTYGSMTMTPTNANVLDM</sequence>
<keyword evidence="7" id="KW-0325">Glycoprotein</keyword>
<evidence type="ECO:0000256" key="8">
    <source>
        <dbReference type="SAM" id="Phobius"/>
    </source>
</evidence>
<evidence type="ECO:0000256" key="7">
    <source>
        <dbReference type="ARBA" id="ARBA00023180"/>
    </source>
</evidence>
<dbReference type="PANTHER" id="PTHR48063">
    <property type="entry name" value="LRR RECEPTOR-LIKE KINASE"/>
    <property type="match status" value="1"/>
</dbReference>
<evidence type="ECO:0000256" key="2">
    <source>
        <dbReference type="ARBA" id="ARBA00022692"/>
    </source>
</evidence>
<dbReference type="InterPro" id="IPR001611">
    <property type="entry name" value="Leu-rich_rpt"/>
</dbReference>
<protein>
    <submittedName>
        <fullName evidence="9">Uncharacterized protein</fullName>
    </submittedName>
</protein>
<reference evidence="9 10" key="1">
    <citation type="submission" date="2021-02" db="EMBL/GenBank/DDBJ databases">
        <title>Plant Genome Project.</title>
        <authorList>
            <person name="Zhang R.-G."/>
        </authorList>
    </citation>
    <scope>NUCLEOTIDE SEQUENCE [LARGE SCALE GENOMIC DNA]</scope>
    <source>
        <tissue evidence="9">Leaves</tissue>
    </source>
</reference>
<dbReference type="Pfam" id="PF00560">
    <property type="entry name" value="LRR_1"/>
    <property type="match status" value="1"/>
</dbReference>
<dbReference type="Proteomes" id="UP000827721">
    <property type="component" value="Unassembled WGS sequence"/>
</dbReference>
<keyword evidence="6" id="KW-0675">Receptor</keyword>
<keyword evidence="3" id="KW-0732">Signal</keyword>
<dbReference type="InterPro" id="IPR046956">
    <property type="entry name" value="RLP23-like"/>
</dbReference>
<evidence type="ECO:0000256" key="1">
    <source>
        <dbReference type="ARBA" id="ARBA00004479"/>
    </source>
</evidence>
<organism evidence="9 10">
    <name type="scientific">Xanthoceras sorbifolium</name>
    <dbReference type="NCBI Taxonomy" id="99658"/>
    <lineage>
        <taxon>Eukaryota</taxon>
        <taxon>Viridiplantae</taxon>
        <taxon>Streptophyta</taxon>
        <taxon>Embryophyta</taxon>
        <taxon>Tracheophyta</taxon>
        <taxon>Spermatophyta</taxon>
        <taxon>Magnoliopsida</taxon>
        <taxon>eudicotyledons</taxon>
        <taxon>Gunneridae</taxon>
        <taxon>Pentapetalae</taxon>
        <taxon>rosids</taxon>
        <taxon>malvids</taxon>
        <taxon>Sapindales</taxon>
        <taxon>Sapindaceae</taxon>
        <taxon>Xanthoceroideae</taxon>
        <taxon>Xanthoceras</taxon>
    </lineage>
</organism>
<comment type="subcellular location">
    <subcellularLocation>
        <location evidence="1">Membrane</location>
        <topology evidence="1">Single-pass type I membrane protein</topology>
    </subcellularLocation>
</comment>
<dbReference type="InterPro" id="IPR032675">
    <property type="entry name" value="LRR_dom_sf"/>
</dbReference>
<evidence type="ECO:0000256" key="3">
    <source>
        <dbReference type="ARBA" id="ARBA00022729"/>
    </source>
</evidence>
<accession>A0ABQ8IKI7</accession>
<keyword evidence="10" id="KW-1185">Reference proteome</keyword>
<keyword evidence="2 8" id="KW-0812">Transmembrane</keyword>